<evidence type="ECO:0000313" key="1">
    <source>
        <dbReference type="EMBL" id="PDP44026.1"/>
    </source>
</evidence>
<reference evidence="1 2" key="1">
    <citation type="submission" date="2017-09" db="EMBL/GenBank/DDBJ databases">
        <title>Phase variable restriction modification systems are present in the genome sequences of periodontal pathogens Prevotella intermedia, Tannerella forsythia and Porphyromonas gingivalis.</title>
        <authorList>
            <person name="Haigh R.D."/>
            <person name="Crawford L."/>
            <person name="Ralph J."/>
            <person name="Wanford J."/>
            <person name="Vartoukian S.R."/>
            <person name="Hijazib K."/>
            <person name="Wade W."/>
            <person name="Oggioni M.R."/>
        </authorList>
    </citation>
    <scope>NUCLEOTIDE SEQUENCE [LARGE SCALE GENOMIC DNA]</scope>
    <source>
        <strain evidence="1 2">WW11663</strain>
    </source>
</reference>
<proteinExistence type="predicted"/>
<evidence type="ECO:0000313" key="2">
    <source>
        <dbReference type="Proteomes" id="UP000219259"/>
    </source>
</evidence>
<dbReference type="EMBL" id="NSLJ01000011">
    <property type="protein sequence ID" value="PDP44026.1"/>
    <property type="molecule type" value="Genomic_DNA"/>
</dbReference>
<organism evidence="1 2">
    <name type="scientific">Tannerella forsythia</name>
    <name type="common">Bacteroides forsythus</name>
    <dbReference type="NCBI Taxonomy" id="28112"/>
    <lineage>
        <taxon>Bacteria</taxon>
        <taxon>Pseudomonadati</taxon>
        <taxon>Bacteroidota</taxon>
        <taxon>Bacteroidia</taxon>
        <taxon>Bacteroidales</taxon>
        <taxon>Tannerellaceae</taxon>
        <taxon>Tannerella</taxon>
    </lineage>
</organism>
<protein>
    <submittedName>
        <fullName evidence="1">Uncharacterized protein</fullName>
    </submittedName>
</protein>
<dbReference type="AlphaFoldDB" id="A0A2A6E9C5"/>
<comment type="caution">
    <text evidence="1">The sequence shown here is derived from an EMBL/GenBank/DDBJ whole genome shotgun (WGS) entry which is preliminary data.</text>
</comment>
<name>A0A2A6E9C5_TANFO</name>
<dbReference type="Proteomes" id="UP000219259">
    <property type="component" value="Unassembled WGS sequence"/>
</dbReference>
<gene>
    <name evidence="1" type="ORF">CLI86_05800</name>
</gene>
<sequence length="369" mass="42824">MKYRWESYVKYHGKDELAKFCKEFYGDNPKEKVLFMQGKGFDPRMNNTLALLLENVKGLQLDCLTFDFPDSGNHDQNRKLYKDNVKELETLQKKYEFTLTEIPIDTTQSWEKRIANMSRQVAERDLSQYRDVILDVSSLPRAFYFNIAKALFTKMKDDKTKNLFFTVSENVEIDKGIETNVATDNVEALPGFKSMLSIEAILDRICILIALIGERHVKLLKGIYDTFKPSDMFPVLPFPSKNSPRRADDLMQEYHQFFEEKLFYDPLSITYADEQNPFELYRIVSQMIWEHKKTLKPISENVCFGIALLTSKLLSLGGLLIGLEFNDCVAIYNVSSRDYTIEDANALKELNKSSEPFLLWITGEAYNEN</sequence>
<accession>A0A2A6E9C5</accession>
<dbReference type="RefSeq" id="WP_097531133.1">
    <property type="nucleotide sequence ID" value="NZ_NSLJ01000011.1"/>
</dbReference>